<sequence length="58" mass="6441">MYSNSSASSSNIRNWLTHLVRTTNCYLSSPMCTVTYETAASHRTAGLSKTAYVSQIYD</sequence>
<dbReference type="AlphaFoldDB" id="A0A9E7IAN0"/>
<accession>A0A9E7IAN0</accession>
<proteinExistence type="predicted"/>
<name>A0A9E7IAN0_9LILI</name>
<evidence type="ECO:0000313" key="1">
    <source>
        <dbReference type="EMBL" id="URE44427.1"/>
    </source>
</evidence>
<evidence type="ECO:0000313" key="2">
    <source>
        <dbReference type="Proteomes" id="UP001055439"/>
    </source>
</evidence>
<organism evidence="1 2">
    <name type="scientific">Musa troglodytarum</name>
    <name type="common">fe'i banana</name>
    <dbReference type="NCBI Taxonomy" id="320322"/>
    <lineage>
        <taxon>Eukaryota</taxon>
        <taxon>Viridiplantae</taxon>
        <taxon>Streptophyta</taxon>
        <taxon>Embryophyta</taxon>
        <taxon>Tracheophyta</taxon>
        <taxon>Spermatophyta</taxon>
        <taxon>Magnoliopsida</taxon>
        <taxon>Liliopsida</taxon>
        <taxon>Zingiberales</taxon>
        <taxon>Musaceae</taxon>
        <taxon>Musa</taxon>
    </lineage>
</organism>
<dbReference type="EMBL" id="CP097511">
    <property type="protein sequence ID" value="URE44427.1"/>
    <property type="molecule type" value="Genomic_DNA"/>
</dbReference>
<dbReference type="Proteomes" id="UP001055439">
    <property type="component" value="Chromosome 9"/>
</dbReference>
<gene>
    <name evidence="1" type="ORF">MUK42_13727</name>
</gene>
<protein>
    <submittedName>
        <fullName evidence="1">Uncharacterized protein</fullName>
    </submittedName>
</protein>
<keyword evidence="2" id="KW-1185">Reference proteome</keyword>
<reference evidence="1" key="1">
    <citation type="submission" date="2022-05" db="EMBL/GenBank/DDBJ databases">
        <title>The Musa troglodytarum L. genome provides insights into the mechanism of non-climacteric behaviour and enrichment of carotenoids.</title>
        <authorList>
            <person name="Wang J."/>
        </authorList>
    </citation>
    <scope>NUCLEOTIDE SEQUENCE</scope>
    <source>
        <tissue evidence="1">Leaf</tissue>
    </source>
</reference>